<protein>
    <submittedName>
        <fullName evidence="1">Uncharacterized protein</fullName>
    </submittedName>
</protein>
<organism evidence="1">
    <name type="scientific">Rhizophora mucronata</name>
    <name type="common">Asiatic mangrove</name>
    <dbReference type="NCBI Taxonomy" id="61149"/>
    <lineage>
        <taxon>Eukaryota</taxon>
        <taxon>Viridiplantae</taxon>
        <taxon>Streptophyta</taxon>
        <taxon>Embryophyta</taxon>
        <taxon>Tracheophyta</taxon>
        <taxon>Spermatophyta</taxon>
        <taxon>Magnoliopsida</taxon>
        <taxon>eudicotyledons</taxon>
        <taxon>Gunneridae</taxon>
        <taxon>Pentapetalae</taxon>
        <taxon>rosids</taxon>
        <taxon>fabids</taxon>
        <taxon>Malpighiales</taxon>
        <taxon>Rhizophoraceae</taxon>
        <taxon>Rhizophora</taxon>
    </lineage>
</organism>
<evidence type="ECO:0000313" key="1">
    <source>
        <dbReference type="EMBL" id="MBX62704.1"/>
    </source>
</evidence>
<reference evidence="1" key="1">
    <citation type="submission" date="2018-02" db="EMBL/GenBank/DDBJ databases">
        <title>Rhizophora mucronata_Transcriptome.</title>
        <authorList>
            <person name="Meera S.P."/>
            <person name="Sreeshan A."/>
            <person name="Augustine A."/>
        </authorList>
    </citation>
    <scope>NUCLEOTIDE SEQUENCE</scope>
    <source>
        <tissue evidence="1">Leaf</tissue>
    </source>
</reference>
<dbReference type="AlphaFoldDB" id="A0A2P2Q6W4"/>
<dbReference type="EMBL" id="GGEC01082220">
    <property type="protein sequence ID" value="MBX62704.1"/>
    <property type="molecule type" value="Transcribed_RNA"/>
</dbReference>
<accession>A0A2P2Q6W4</accession>
<proteinExistence type="predicted"/>
<sequence>MISPAMCLQIVKYSMKCSIIVFKPNEAINGN</sequence>
<name>A0A2P2Q6W4_RHIMU</name>